<gene>
    <name evidence="3" type="primary">tyrA</name>
    <name evidence="3" type="ORF">NCTC12221_00183</name>
</gene>
<organism evidence="3 4">
    <name type="scientific">Helicobacter cinaedi</name>
    <dbReference type="NCBI Taxonomy" id="213"/>
    <lineage>
        <taxon>Bacteria</taxon>
        <taxon>Pseudomonadati</taxon>
        <taxon>Campylobacterota</taxon>
        <taxon>Epsilonproteobacteria</taxon>
        <taxon>Campylobacterales</taxon>
        <taxon>Helicobacteraceae</taxon>
        <taxon>Helicobacter</taxon>
    </lineage>
</organism>
<dbReference type="InterPro" id="IPR046826">
    <property type="entry name" value="PDH_N"/>
</dbReference>
<name>A0A377JLV6_9HELI</name>
<dbReference type="EMBL" id="UGHZ01000001">
    <property type="protein sequence ID" value="STP08770.1"/>
    <property type="molecule type" value="Genomic_DNA"/>
</dbReference>
<dbReference type="GO" id="GO:0070403">
    <property type="term" value="F:NAD+ binding"/>
    <property type="evidence" value="ECO:0007669"/>
    <property type="project" value="InterPro"/>
</dbReference>
<dbReference type="AlphaFoldDB" id="A0A377JLV6"/>
<dbReference type="Gene3D" id="3.40.50.720">
    <property type="entry name" value="NAD(P)-binding Rossmann-like Domain"/>
    <property type="match status" value="1"/>
</dbReference>
<dbReference type="SUPFAM" id="SSF51735">
    <property type="entry name" value="NAD(P)-binding Rossmann-fold domains"/>
    <property type="match status" value="1"/>
</dbReference>
<evidence type="ECO:0000313" key="4">
    <source>
        <dbReference type="Proteomes" id="UP000255335"/>
    </source>
</evidence>
<dbReference type="GO" id="GO:0004665">
    <property type="term" value="F:prephenate dehydrogenase (NADP+) activity"/>
    <property type="evidence" value="ECO:0007669"/>
    <property type="project" value="InterPro"/>
</dbReference>
<accession>A0A377JLV6</accession>
<dbReference type="InterPro" id="IPR050812">
    <property type="entry name" value="Preph/Arog_dehydrog"/>
</dbReference>
<dbReference type="GO" id="GO:0047794">
    <property type="term" value="F:cyclohexadienyl dehydrogenase activity"/>
    <property type="evidence" value="ECO:0007669"/>
    <property type="project" value="UniProtKB-EC"/>
</dbReference>
<reference evidence="3 4" key="1">
    <citation type="submission" date="2018-06" db="EMBL/GenBank/DDBJ databases">
        <authorList>
            <consortium name="Pathogen Informatics"/>
            <person name="Doyle S."/>
        </authorList>
    </citation>
    <scope>NUCLEOTIDE SEQUENCE [LARGE SCALE GENOMIC DNA]</scope>
    <source>
        <strain evidence="3 4">NCTC12221</strain>
    </source>
</reference>
<dbReference type="EC" id="1.3.1.43" evidence="3"/>
<dbReference type="GO" id="GO:0006571">
    <property type="term" value="P:tyrosine biosynthetic process"/>
    <property type="evidence" value="ECO:0007669"/>
    <property type="project" value="InterPro"/>
</dbReference>
<protein>
    <submittedName>
        <fullName evidence="3">Prephenate dehydrogenase</fullName>
        <ecNumber evidence="3">1.3.1.12</ecNumber>
        <ecNumber evidence="3">1.3.1.43</ecNumber>
    </submittedName>
</protein>
<evidence type="ECO:0000256" key="1">
    <source>
        <dbReference type="ARBA" id="ARBA00023002"/>
    </source>
</evidence>
<dbReference type="InterPro" id="IPR036291">
    <property type="entry name" value="NAD(P)-bd_dom_sf"/>
</dbReference>
<dbReference type="SUPFAM" id="SSF48179">
    <property type="entry name" value="6-phosphogluconate dehydrogenase C-terminal domain-like"/>
    <property type="match status" value="1"/>
</dbReference>
<dbReference type="PROSITE" id="PS51176">
    <property type="entry name" value="PDH_ADH"/>
    <property type="match status" value="1"/>
</dbReference>
<dbReference type="NCBIfam" id="NF006307">
    <property type="entry name" value="PRK08507.1"/>
    <property type="match status" value="1"/>
</dbReference>
<evidence type="ECO:0000313" key="3">
    <source>
        <dbReference type="EMBL" id="STP08770.1"/>
    </source>
</evidence>
<evidence type="ECO:0000259" key="2">
    <source>
        <dbReference type="PROSITE" id="PS51176"/>
    </source>
</evidence>
<dbReference type="GO" id="GO:0008977">
    <property type="term" value="F:prephenate dehydrogenase (NAD+) activity"/>
    <property type="evidence" value="ECO:0007669"/>
    <property type="project" value="UniProtKB-EC"/>
</dbReference>
<dbReference type="Proteomes" id="UP000255335">
    <property type="component" value="Unassembled WGS sequence"/>
</dbReference>
<dbReference type="Gene3D" id="1.10.3660.10">
    <property type="entry name" value="6-phosphogluconate dehydrogenase C-terminal like domain"/>
    <property type="match status" value="1"/>
</dbReference>
<dbReference type="FunFam" id="3.40.50.720:FF:000208">
    <property type="entry name" value="Prephenate dehydrogenase"/>
    <property type="match status" value="1"/>
</dbReference>
<keyword evidence="1 3" id="KW-0560">Oxidoreductase</keyword>
<dbReference type="EC" id="1.3.1.12" evidence="3"/>
<dbReference type="InterPro" id="IPR008927">
    <property type="entry name" value="6-PGluconate_DH-like_C_sf"/>
</dbReference>
<dbReference type="PANTHER" id="PTHR21363">
    <property type="entry name" value="PREPHENATE DEHYDROGENASE"/>
    <property type="match status" value="1"/>
</dbReference>
<dbReference type="Pfam" id="PF02153">
    <property type="entry name" value="PDH_N"/>
    <property type="match status" value="1"/>
</dbReference>
<dbReference type="InterPro" id="IPR003099">
    <property type="entry name" value="Prephen_DH"/>
</dbReference>
<proteinExistence type="predicted"/>
<dbReference type="PANTHER" id="PTHR21363:SF0">
    <property type="entry name" value="PREPHENATE DEHYDROGENASE [NADP(+)]"/>
    <property type="match status" value="1"/>
</dbReference>
<dbReference type="Pfam" id="PF20463">
    <property type="entry name" value="PDH_C"/>
    <property type="match status" value="1"/>
</dbReference>
<dbReference type="InterPro" id="IPR046825">
    <property type="entry name" value="PDH_C"/>
</dbReference>
<dbReference type="RefSeq" id="WP_115025604.1">
    <property type="nucleotide sequence ID" value="NZ_UGHZ01000001.1"/>
</dbReference>
<sequence length="282" mass="31138">MKIGIIGLGLMGGSMGLALKKVGQIQNKHITRIIGYDKNPLHSQQALNLGLVDECVELKEIWQCDVVFLCVPVDGIISLMAELKEGELNPKTTLIDVGGAKVKILQSLPQWLRIHFVGAHPMCGTEFFGPKAAFGELYENAIVILTDLEQSGAYQAELAKDIFIALGMKILKMDSKSHDKHIALISHMPHIISYALANATLAQENPQTILALVGGGFRSMSRISKSSPLMWKDVFKQNKHNVLEAMAYFQAEFDKARVLLENDDFDGLESFMANANTLQKFL</sequence>
<feature type="domain" description="Prephenate/arogenate dehydrogenase" evidence="2">
    <location>
        <begin position="1"/>
        <end position="282"/>
    </location>
</feature>